<evidence type="ECO:0000256" key="2">
    <source>
        <dbReference type="ARBA" id="ARBA00022670"/>
    </source>
</evidence>
<dbReference type="Gene3D" id="3.90.1720.30">
    <property type="entry name" value="PPPDE domains"/>
    <property type="match status" value="1"/>
</dbReference>
<dbReference type="InterPro" id="IPR013320">
    <property type="entry name" value="ConA-like_dom_sf"/>
</dbReference>
<keyword evidence="3" id="KW-0378">Hydrolase</keyword>
<sequence>MVRGAALVVRLAVAVAVHDGLFQAPAFLNCNGPPFAPVWSVFRDAAIFNARAGYPRNESLRSMAVELISGFEESMIGGARAWVVHLRTAATGDIFELRSHGTENAAFMGQGVEGKQGPLGSSLRASQQVNADHQDPMAFCLYGYVHALFVEYRHTVPFEHAGGPFLNPDDPRRATCHDRRPLLQVAEQLLGGETGETDFLESSDWPLSSLDLHLSLHSTLDFRSSPNCHEIVDPQLLSRSAVQELLRLPETSSGSWNARPFKVAALGLHVASTLEPFAAIREAARRSGLEDGLDVFFAGHPCYGRPGDKTLKHACIHKCQMLGSPCEDDEVAEFLKRMFNSSGFYEEVPWSVSEALSELSGLWQREPAISSADVIICSGPMSLCYLIDVLAPSTPLVVPVCSQLLWGAPPGNDFRAALLSHVRIMMQNPRRVVVACNAFAASQCLYQTGASLPVVERVAHYLPPDVVWKAQDADHWKEVLVLRARYWHRLPGQYFMDVLESYLRLNQVSHNYTFVMAASFGPDELPPEEIANYRAAVLVPNDLTVFAFIEVYALGVPVFVPRPSWLYRLRRAAPFGFLQPAFALPDVSGIHHKFSPRPQQHAPFLSGAGGREDLSAFLFWQKTSELHSRPHVQQFSSIPELIQLSGSVDLNAVSRGMLEHLEELRKRALAFWTNVLHRSLEEGPAEGPTEPAPEHQAAGAPGAPGAPGPIGAPGAGFGFGPGGLHAVLDCSSEEHGAWNDFHRAFQGYAAAGFPIDWELQVAESPQTASPKQLRTDTPIHRYTRPARIGVSAYRRIGVSAYSLPGSAYRRTGVSAYRRISCPDRRIGVPAYRRIGVFPARIGVSAYRRIGVSAYFLPGSAYRRTGVSAYRRISCPDRRIGVPAYRRIGVFPARIGVSAYRRIGVSAYFLPGSAYRRTGVSAYRRISCPDRRIGVPAYRRIGVFPARIGVSAYRRIGVSAYFLPGSAYRRTGVSAYRRISCPDRRIGVPAYRRIGVFPARIGVSAYRRIGVSAYFLPGSAYRRTGVSAYRRISCPDRRIGVPAYRRIGVFPARIGVSAYRRIGVSAYFLPGSAYRRTGVSAYRRISCPDRRIGVPAYRRIGVFPARIGVSAYRRIGVSAYFLPGSAYRRTGVSAYPRISCPDRRIGVPAYRRIGVSAYFLPGSGYRRIGVSAYVPPPGHAPAYRRIGVSAQGGFAIYLATCAMATALWDAVRSTPDNLATASALFHQVLIGEASPELITHSRHCHYGLVVALFVLARHTMAPQLDAKISEGQNYAVLAMRLLGGFAALDFLEDSSWPLSSLDIASLQIALRSCHSGTCAWGHTGDASRTRLEQCENDMIFDRILSRMMDWTQFVEIDYDEEVLRQELRAIVELDAFLLQAHLQVCTGPYVLCYMMQQVLHIPFLVYSGLALTYLASAEKLEALLQSARAAALPHSGDAVRSAFVVTDLVRAAQFHHATGFWAPVVPPLSMYQKLGHSGQISLHPQAIALRPELWRRAAFGPAFRGLLRQMFPGKPVVAFQTHFLALRTVLSHDAALMIPWDNDVMSFFELYHAAMPLLLPSQTLMAKWLPAVRWGSLEFDRMVGDVPMCMFAVGQSHKQKLQTPWMNQSTLAASLEGGALAWIGATDYYRLPHVLYFDSVASVGSLMQRRVLHEASVNIKMESRRIRAHSLAFYHDTLLQLMGEKPMQGTTIQQALPVERRHFGHWQQLPQGGTCWNGFITQADFPQAEARASAHLGLNQCLQLCDETAGCAVAAFNGLTCMVYGKECDPSSLRREGERGHRHDFEVDLLQEERSGDAMCPAAHPAMKPACLWLLPLLAASVQAALPFDDLEPFGRENKAQSLTEASIKEILAKHPQVHKLCQVTCDAGEQQALTRLRGAAVQSFDGIAKAQEANIDRKHLAKEEDDATLALCALCGCTDIRRRVDVKGAIGIRPEDLEDEPDLGASSKDSRSEVALESDVGESEDDSSKKDVSRALDDTAKLLQQGKTLAVKEAISAAQRCGVDRNKLKQAEALLEEHVAQQARGETELKVSRWMGSRAAWDLEACQRLLEDVSSKQCSEKVLAKLRAHLEKLQITRPLSDAEVEQAKAYVTSSCKEFVAEARSAKGRPTLFLHVTAGHKAPAFLFLNPPLQVLSLKVQQVGEHGARGFQKDQETLLRSVTARPAKDRILDSQKDFWNWHGEVEHCVAMRCRVNGKERMWCFVEASVTQRDRLIQVTCINTLLSILSLLLPGTEFSVKRGDGAVRHVPKARICTGTAATTAFGIVSQLQDSLTGGLVQDPVLAGMETIERSVQKASREGAQIQELLAQIKTALDVELSQLQFEESHAAARSELNVLDQRLQACRTGARADLHSHGLQSQHRSCRQAEAAAWTAFVEKCPADTLHLEGRRLLQGHADCPRLGRDYKQQRGACNRIQDELDSATCAKAHHRRVPCDLRLACEAKVLDAMNTALDTIEAQGREYFGLAKAKSSVACVLAGMGQPGENPDDALKSCHKLDEESEVQAFMLSLPSLPQLSTCEPMAVLQQEEATGGVMDYSDLPHNAPAKTCSSACCSSLLQEDPVVNADDYEEAHDEKPPIALDGCVAWFRSEDAAVPWPSTIGSHEGQVVSRKADTSLEIGHGSKRGVRFLRGDEKTRFDFGEVLQETYSICSITRYTGKPYGRILQGSEGNWLHGHVAGKSGVSCEGQAMPSTGELDWVVVCSTSDDSRDALVDGDAVSQDSCQPANVKLKQNLVINHGKMWEDVSKWAVMEVIVWNRVVSVQELKQASDYLNAKLADGVGVDLKISNADGACNGRRVQVQMSSKTGEGWYHYADSGDATDKRQYLLPDSSFGTYKVLESALPVVSQRNPDELAPWGHSSLRGKAFVVMGNHKGPKMLSVFAIDNNVTIRISINGTDLKDVELEHGFASYIEGDFEYSRVLLMGTRNFIATMSGLDRTYSTPVAPAAKTIYGPCAEDWYVTSLKGTPVTIKQECSDGTSHEYTAATVSWRMHDDARTSHYTNGPQVSNDALSKCETWTGSLAAAVKKCDDSASCLSLHDAFCDGREWRICSATAETLKSVDAGATDACTKVKSASGASLIQAEAQSPAGWYRVDQSKKTCNATCSALSLVCSSDSSLLSSENKMKVAVGAVGGACSSVEDAQNGTLAATFRPDPNDAGTTLCTPASESVPLDCGQEMPNDETVRICYCGSGVDELYKMASKGSNVCPDNYRAVESKEDCQAAAEGDLAGIPPPSAWDSQDPNNQGSPSSCFKDLETGKVRFNSIAMKGYEELDAWQTADHRKICRKAFEGPQEEPMCKFTATEDQTFLGGVSYDRATASTASAISFMPPGVFQGETQMPFGISQIKLISDKNATCKIKGKKYKLHGRSGVFSLRLKDKNLSPFDVITCNQNIMAVGFKNMSGAVAEPRLNLLSATACQAANMRGVGGLQLDTVLHLEPGFVFVKVLEKSAKGEIYTIGKEEFDELLQPYNKYPVVKRICPSCAATHTEIVYRRFTPLKEYSPYESMSCAWNEDPDNVEGKDFKLFSDLNDAFADEHKWSACNFAPVDSFRGFPFESGPLLALGEQWDSIPVNAGDSSGKCTTDKGGRATAFYMLLPIVPQKFRLGLSVDQDGRITSLEETEFNRRFQESRYHIILRKCQECSKSHRYVFYRRLTNVDTYEPFKALACDWKADEANAYLVDFKLYSTLQDALADNNAWDYCAFDGNGFPGTCSPTGEAKSGQASYIPVSACTGTSSKAVSFELYEDEDLDVDDLQAVEDSTGDAARDVKDAALPSAIVPSEGMISWFRSEDAAASWKSRVGPFTAEAKAGSVRTATRHYGAELKHVYGDSKSSFSFGDIVPATFTMCSLSAYTGIAQGKILRGESFWHGHADGQAGSVFYGGQWVRDEKNLTGTRSWIALCASNQHEYIFLDGVEVPAKFAGGGGNTAIGVNDGPEDEHSDWAVAEVMTWDRVLTRSEMVDVQNYLRAKAKTCQPEQSAQCDTAPCVSLFVGPNRHNVMFRNDDGTATVKTYSGTPISCVCKGHCVGLVGSWRCDDGPFGGHYTISPSYSDDWTPETNRDSLLLCTVARPVWSEKGEVDSKRFALQAGASKELVKDTSFTLTATIRRDAGGGPQTLFSSSHESSIVDKDLRVFVNADSTFTFHFGGQSCQTAPTEKSVASEWQHLAFMYDMEQNETRIYLNALEIKSCAFTSSFSPDDAAKLVLGAYKDSNMWIGAMKESAIYAQTLSTPLIGRLAGDLALPKAMVWFSHEDSWNRKSFVEAVSFCAKRKMKLAHFEDYCTQNSDGVFTVRPRVAPGDQWAPYAGAQENSWVQIGNGASTKSPVEPCKTYEQQFGDKPVWGMDGNAYRYKSFLACKASYGFIPYSADKGQGKCEKGDLIPHDNAAKTESACKMHCVKESSCAFASWSAAEQDGTCSLFSTCDTWTAASSSMTWVKKPLRCASSFKLPSAHPRARGRLRKGPKPPRSLREAQALYSHRDLRILPSPPNLGQPFKKPAPALRFPNPLSLQRLECCVPDKTLAMATLWEQGAADRQVVIDAGAAIRLKRLERFGGELLTTSGVYAEVRDEHARALLQTLPVELKVLEPRPEDSVAAMGSEQSLPVAAFSLGDSPVQLAATVLFHVPSASKLRGSEPLDAYHTSIVVGQVEYSFSGQGIRETKPLVSHSMLKRNTEVKTIGHTPFSGYQMAALLNQFFQPATYDLLCKNCNSFSDCALYFLLGQRLEGKYCRMEKYGRTGQKRIGLMSGLRLLGMNYHPNPSSQSFQVEQVIQRIKAYKGPGHVELQDGHSPSEPCCCHLFF</sequence>
<dbReference type="Pfam" id="PF17146">
    <property type="entry name" value="PIN_6"/>
    <property type="match status" value="1"/>
</dbReference>
<comment type="caution">
    <text evidence="7">The sequence shown here is derived from an EMBL/GenBank/DDBJ whole genome shotgun (WGS) entry which is preliminary data.</text>
</comment>
<evidence type="ECO:0000256" key="4">
    <source>
        <dbReference type="SAM" id="MobiDB-lite"/>
    </source>
</evidence>
<gene>
    <name evidence="7" type="ORF">AK812_SmicGene20457</name>
</gene>
<proteinExistence type="inferred from homology"/>
<evidence type="ECO:0000256" key="3">
    <source>
        <dbReference type="ARBA" id="ARBA00022801"/>
    </source>
</evidence>
<dbReference type="Gene3D" id="3.40.50.1010">
    <property type="entry name" value="5'-nuclease"/>
    <property type="match status" value="1"/>
</dbReference>
<dbReference type="PANTHER" id="PTHR12378">
    <property type="entry name" value="DESUMOYLATING ISOPEPTIDASE"/>
    <property type="match status" value="1"/>
</dbReference>
<evidence type="ECO:0000256" key="1">
    <source>
        <dbReference type="ARBA" id="ARBA00008140"/>
    </source>
</evidence>
<keyword evidence="8" id="KW-1185">Reference proteome</keyword>
<dbReference type="Pfam" id="PF13385">
    <property type="entry name" value="Laminin_G_3"/>
    <property type="match status" value="1"/>
</dbReference>
<feature type="chain" id="PRO_5012277122" description="PPPDE domain-containing protein" evidence="5">
    <location>
        <begin position="17"/>
        <end position="4795"/>
    </location>
</feature>
<dbReference type="SMART" id="SM01179">
    <property type="entry name" value="DUF862"/>
    <property type="match status" value="1"/>
</dbReference>
<dbReference type="Proteomes" id="UP000186817">
    <property type="component" value="Unassembled WGS sequence"/>
</dbReference>
<comment type="similarity">
    <text evidence="1">Belongs to the DeSI family.</text>
</comment>
<feature type="compositionally biased region" description="Polar residues" evidence="4">
    <location>
        <begin position="3234"/>
        <end position="3247"/>
    </location>
</feature>
<dbReference type="Pfam" id="PF24325">
    <property type="entry name" value="DUF7495"/>
    <property type="match status" value="1"/>
</dbReference>
<protein>
    <recommendedName>
        <fullName evidence="6">PPPDE domain-containing protein</fullName>
    </recommendedName>
</protein>
<evidence type="ECO:0000256" key="5">
    <source>
        <dbReference type="SAM" id="SignalP"/>
    </source>
</evidence>
<dbReference type="GO" id="GO:0070646">
    <property type="term" value="P:protein modification by small protein removal"/>
    <property type="evidence" value="ECO:0007669"/>
    <property type="project" value="TreeGrafter"/>
</dbReference>
<evidence type="ECO:0000313" key="8">
    <source>
        <dbReference type="Proteomes" id="UP000186817"/>
    </source>
</evidence>
<dbReference type="Gene3D" id="2.60.120.200">
    <property type="match status" value="1"/>
</dbReference>
<dbReference type="SUPFAM" id="SSF49899">
    <property type="entry name" value="Concanavalin A-like lectins/glucanases"/>
    <property type="match status" value="1"/>
</dbReference>
<evidence type="ECO:0000313" key="7">
    <source>
        <dbReference type="EMBL" id="OLP97213.1"/>
    </source>
</evidence>
<feature type="signal peptide" evidence="5">
    <location>
        <begin position="1"/>
        <end position="16"/>
    </location>
</feature>
<evidence type="ECO:0000259" key="6">
    <source>
        <dbReference type="PROSITE" id="PS51858"/>
    </source>
</evidence>
<organism evidence="7 8">
    <name type="scientific">Symbiodinium microadriaticum</name>
    <name type="common">Dinoflagellate</name>
    <name type="synonym">Zooxanthella microadriatica</name>
    <dbReference type="NCBI Taxonomy" id="2951"/>
    <lineage>
        <taxon>Eukaryota</taxon>
        <taxon>Sar</taxon>
        <taxon>Alveolata</taxon>
        <taxon>Dinophyceae</taxon>
        <taxon>Suessiales</taxon>
        <taxon>Symbiodiniaceae</taxon>
        <taxon>Symbiodinium</taxon>
    </lineage>
</organism>
<dbReference type="PANTHER" id="PTHR12378:SF7">
    <property type="entry name" value="DESUMOYLATING ISOPEPTIDASE 1"/>
    <property type="match status" value="1"/>
</dbReference>
<dbReference type="InterPro" id="IPR042266">
    <property type="entry name" value="PPPDE_sf"/>
</dbReference>
<feature type="region of interest" description="Disordered" evidence="4">
    <location>
        <begin position="681"/>
        <end position="714"/>
    </location>
</feature>
<reference evidence="7 8" key="1">
    <citation type="submission" date="2016-02" db="EMBL/GenBank/DDBJ databases">
        <title>Genome analysis of coral dinoflagellate symbionts highlights evolutionary adaptations to a symbiotic lifestyle.</title>
        <authorList>
            <person name="Aranda M."/>
            <person name="Li Y."/>
            <person name="Liew Y.J."/>
            <person name="Baumgarten S."/>
            <person name="Simakov O."/>
            <person name="Wilson M."/>
            <person name="Piel J."/>
            <person name="Ashoor H."/>
            <person name="Bougouffa S."/>
            <person name="Bajic V.B."/>
            <person name="Ryu T."/>
            <person name="Ravasi T."/>
            <person name="Bayer T."/>
            <person name="Micklem G."/>
            <person name="Kim H."/>
            <person name="Bhak J."/>
            <person name="Lajeunesse T.C."/>
            <person name="Voolstra C.R."/>
        </authorList>
    </citation>
    <scope>NUCLEOTIDE SEQUENCE [LARGE SCALE GENOMIC DNA]</scope>
    <source>
        <strain evidence="7 8">CCMP2467</strain>
    </source>
</reference>
<dbReference type="InterPro" id="IPR033411">
    <property type="entry name" value="Ribonuclease_PIN"/>
</dbReference>
<dbReference type="PROSITE" id="PS51858">
    <property type="entry name" value="PPPDE"/>
    <property type="match status" value="1"/>
</dbReference>
<feature type="domain" description="PPPDE" evidence="6">
    <location>
        <begin position="4613"/>
        <end position="4741"/>
    </location>
</feature>
<feature type="region of interest" description="Disordered" evidence="4">
    <location>
        <begin position="3223"/>
        <end position="3249"/>
    </location>
</feature>
<dbReference type="InterPro" id="IPR055918">
    <property type="entry name" value="DUF7495"/>
</dbReference>
<feature type="region of interest" description="Disordered" evidence="4">
    <location>
        <begin position="1935"/>
        <end position="1973"/>
    </location>
</feature>
<dbReference type="GO" id="GO:0006508">
    <property type="term" value="P:proteolysis"/>
    <property type="evidence" value="ECO:0007669"/>
    <property type="project" value="UniProtKB-KW"/>
</dbReference>
<dbReference type="OrthoDB" id="415072at2759"/>
<dbReference type="Pfam" id="PF05903">
    <property type="entry name" value="Peptidase_C97"/>
    <property type="match status" value="1"/>
</dbReference>
<keyword evidence="5" id="KW-0732">Signal</keyword>
<dbReference type="EMBL" id="LSRX01000442">
    <property type="protein sequence ID" value="OLP97213.1"/>
    <property type="molecule type" value="Genomic_DNA"/>
</dbReference>
<accession>A0A1Q9DPW1</accession>
<dbReference type="GO" id="GO:0008233">
    <property type="term" value="F:peptidase activity"/>
    <property type="evidence" value="ECO:0007669"/>
    <property type="project" value="UniProtKB-KW"/>
</dbReference>
<dbReference type="InterPro" id="IPR008580">
    <property type="entry name" value="PPPDE_dom"/>
</dbReference>
<keyword evidence="2" id="KW-0645">Protease</keyword>
<name>A0A1Q9DPW1_SYMMI</name>